<protein>
    <recommendedName>
        <fullName evidence="12">Interleukin-7 receptor subunit alpha</fullName>
    </recommendedName>
</protein>
<evidence type="ECO:0008006" key="12">
    <source>
        <dbReference type="Google" id="ProtNLM"/>
    </source>
</evidence>
<comment type="caution">
    <text evidence="10">The sequence shown here is derived from an EMBL/GenBank/DDBJ whole genome shotgun (WGS) entry which is preliminary data.</text>
</comment>
<evidence type="ECO:0000256" key="2">
    <source>
        <dbReference type="ARBA" id="ARBA00022692"/>
    </source>
</evidence>
<dbReference type="Proteomes" id="UP001591681">
    <property type="component" value="Unassembled WGS sequence"/>
</dbReference>
<dbReference type="InterPro" id="IPR036116">
    <property type="entry name" value="FN3_sf"/>
</dbReference>
<feature type="signal peptide" evidence="9">
    <location>
        <begin position="1"/>
        <end position="19"/>
    </location>
</feature>
<dbReference type="InterPro" id="IPR013783">
    <property type="entry name" value="Ig-like_fold"/>
</dbReference>
<keyword evidence="4 8" id="KW-1133">Transmembrane helix</keyword>
<keyword evidence="6" id="KW-0675">Receptor</keyword>
<feature type="chain" id="PRO_5044809552" description="Interleukin-7 receptor subunit alpha" evidence="9">
    <location>
        <begin position="20"/>
        <end position="592"/>
    </location>
</feature>
<dbReference type="PANTHER" id="PTHR23037">
    <property type="entry name" value="CYTOKINE RECEPTOR"/>
    <property type="match status" value="1"/>
</dbReference>
<feature type="compositionally biased region" description="Polar residues" evidence="7">
    <location>
        <begin position="492"/>
        <end position="502"/>
    </location>
</feature>
<evidence type="ECO:0000313" key="10">
    <source>
        <dbReference type="EMBL" id="KAL2100114.1"/>
    </source>
</evidence>
<accession>A0ABD1KLZ7</accession>
<sequence length="592" mass="66040">MAREVVWTLVLLLLGLCHGQSGDGPEIDEEPDMDCISELSLKGSYLICTLTDELIGTNLTISSKGLQQPLTWTLNESSFTLPIKNITDLISIFIPGKVSMIKDMTAIVKLPAPLNVTATYLSASGDGNISVQYQHDYVESAIFEVDVWNTTVHMPFENFNGTFIIPWKDLKMGSEYFVKMRVKPIGNFSGRWSGWSPCKSFIVDKEPTMDCFSELIVQGSYLHCTFTKELIGTNISISSVDINPPLKWTLNGSNFRLRLKTIINEISITIPGKGWMTKEMKHIVKLPAPRTVTATYLSASGNANITVQYHHDYVTLRHFEVYIWNATSNMIYDNFHGTFIIPREDLKAGSEYFVKVRVRPGEFFNGRWSDWSTLRSFIVDKDPGNNDSDGTYDRVLMYIIVIVIVISIVLLIACLLTRLRGQKLKAYIMPNVPHPKTTLVHMQKFNKGLLLSFTPETFNDIHINRLDEGGGKDKALAPESTSDDQRAASPRSHCQSQLSQVPLWQPLLGTGGPLGESQSTLQDEDDREEPEEHGEEDMEDDVASAEVRLLGDGGGTTADSGDGEPSSTSIRAVQEGRKDEAYVTMSSLFKTQ</sequence>
<dbReference type="EMBL" id="JBHFQA010000004">
    <property type="protein sequence ID" value="KAL2100114.1"/>
    <property type="molecule type" value="Genomic_DNA"/>
</dbReference>
<evidence type="ECO:0000256" key="7">
    <source>
        <dbReference type="SAM" id="MobiDB-lite"/>
    </source>
</evidence>
<evidence type="ECO:0000256" key="6">
    <source>
        <dbReference type="ARBA" id="ARBA00023170"/>
    </source>
</evidence>
<evidence type="ECO:0000256" key="8">
    <source>
        <dbReference type="SAM" id="Phobius"/>
    </source>
</evidence>
<dbReference type="GO" id="GO:0016020">
    <property type="term" value="C:membrane"/>
    <property type="evidence" value="ECO:0007669"/>
    <property type="project" value="UniProtKB-SubCell"/>
</dbReference>
<comment type="subcellular location">
    <subcellularLocation>
        <location evidence="1">Membrane</location>
        <topology evidence="1">Single-pass membrane protein</topology>
    </subcellularLocation>
</comment>
<evidence type="ECO:0000256" key="4">
    <source>
        <dbReference type="ARBA" id="ARBA00022989"/>
    </source>
</evidence>
<reference evidence="10 11" key="1">
    <citation type="submission" date="2024-09" db="EMBL/GenBank/DDBJ databases">
        <title>A chromosome-level genome assembly of Gray's grenadier anchovy, Coilia grayii.</title>
        <authorList>
            <person name="Fu Z."/>
        </authorList>
    </citation>
    <scope>NUCLEOTIDE SEQUENCE [LARGE SCALE GENOMIC DNA]</scope>
    <source>
        <strain evidence="10">G4</strain>
        <tissue evidence="10">Muscle</tissue>
    </source>
</reference>
<evidence type="ECO:0000256" key="9">
    <source>
        <dbReference type="SAM" id="SignalP"/>
    </source>
</evidence>
<keyword evidence="11" id="KW-1185">Reference proteome</keyword>
<feature type="region of interest" description="Disordered" evidence="7">
    <location>
        <begin position="469"/>
        <end position="592"/>
    </location>
</feature>
<organism evidence="10 11">
    <name type="scientific">Coilia grayii</name>
    <name type="common">Gray's grenadier anchovy</name>
    <dbReference type="NCBI Taxonomy" id="363190"/>
    <lineage>
        <taxon>Eukaryota</taxon>
        <taxon>Metazoa</taxon>
        <taxon>Chordata</taxon>
        <taxon>Craniata</taxon>
        <taxon>Vertebrata</taxon>
        <taxon>Euteleostomi</taxon>
        <taxon>Actinopterygii</taxon>
        <taxon>Neopterygii</taxon>
        <taxon>Teleostei</taxon>
        <taxon>Clupei</taxon>
        <taxon>Clupeiformes</taxon>
        <taxon>Clupeoidei</taxon>
        <taxon>Engraulidae</taxon>
        <taxon>Coilinae</taxon>
        <taxon>Coilia</taxon>
    </lineage>
</organism>
<keyword evidence="2 8" id="KW-0812">Transmembrane</keyword>
<evidence type="ECO:0000313" key="11">
    <source>
        <dbReference type="Proteomes" id="UP001591681"/>
    </source>
</evidence>
<keyword evidence="3 9" id="KW-0732">Signal</keyword>
<dbReference type="SUPFAM" id="SSF49265">
    <property type="entry name" value="Fibronectin type III"/>
    <property type="match status" value="2"/>
</dbReference>
<evidence type="ECO:0000256" key="5">
    <source>
        <dbReference type="ARBA" id="ARBA00023136"/>
    </source>
</evidence>
<feature type="compositionally biased region" description="Acidic residues" evidence="7">
    <location>
        <begin position="522"/>
        <end position="543"/>
    </location>
</feature>
<dbReference type="Gene3D" id="2.60.40.10">
    <property type="entry name" value="Immunoglobulins"/>
    <property type="match status" value="2"/>
</dbReference>
<keyword evidence="5 8" id="KW-0472">Membrane</keyword>
<feature type="transmembrane region" description="Helical" evidence="8">
    <location>
        <begin position="395"/>
        <end position="416"/>
    </location>
</feature>
<evidence type="ECO:0000256" key="3">
    <source>
        <dbReference type="ARBA" id="ARBA00022729"/>
    </source>
</evidence>
<dbReference type="AlphaFoldDB" id="A0ABD1KLZ7"/>
<name>A0ABD1KLZ7_9TELE</name>
<evidence type="ECO:0000256" key="1">
    <source>
        <dbReference type="ARBA" id="ARBA00004167"/>
    </source>
</evidence>
<dbReference type="PANTHER" id="PTHR23037:SF27">
    <property type="entry name" value="INTERLEUKIN-7 RECEPTOR SUBUNIT ALPHA"/>
    <property type="match status" value="1"/>
</dbReference>
<proteinExistence type="predicted"/>
<gene>
    <name evidence="10" type="ORF">ACEWY4_004508</name>
</gene>